<feature type="region of interest" description="Disordered" evidence="10">
    <location>
        <begin position="276"/>
        <end position="306"/>
    </location>
</feature>
<keyword evidence="6 7" id="KW-0648">Protein biosynthesis</keyword>
<dbReference type="InterPro" id="IPR045853">
    <property type="entry name" value="Pep_chain_release_fac_I_sf"/>
</dbReference>
<dbReference type="PROSITE" id="PS00745">
    <property type="entry name" value="RF_PROK_I"/>
    <property type="match status" value="1"/>
</dbReference>
<dbReference type="NCBIfam" id="TIGR00019">
    <property type="entry name" value="prfA"/>
    <property type="match status" value="1"/>
</dbReference>
<keyword evidence="9" id="KW-0175">Coiled coil</keyword>
<dbReference type="GO" id="GO:0016149">
    <property type="term" value="F:translation release factor activity, codon specific"/>
    <property type="evidence" value="ECO:0007669"/>
    <property type="project" value="UniProtKB-UniRule"/>
</dbReference>
<evidence type="ECO:0000256" key="6">
    <source>
        <dbReference type="ARBA" id="ARBA00022917"/>
    </source>
</evidence>
<dbReference type="HAMAP" id="MF_00093">
    <property type="entry name" value="Rel_fac_1"/>
    <property type="match status" value="1"/>
</dbReference>
<dbReference type="InterPro" id="IPR050057">
    <property type="entry name" value="Prokaryotic/Mito_RF"/>
</dbReference>
<dbReference type="InterPro" id="IPR000352">
    <property type="entry name" value="Pep_chain_release_fac_I"/>
</dbReference>
<dbReference type="InterPro" id="IPR005139">
    <property type="entry name" value="PCRF"/>
</dbReference>
<dbReference type="Pfam" id="PF00472">
    <property type="entry name" value="RF-1"/>
    <property type="match status" value="1"/>
</dbReference>
<dbReference type="PANTHER" id="PTHR43804">
    <property type="entry name" value="LD18447P"/>
    <property type="match status" value="1"/>
</dbReference>
<evidence type="ECO:0000256" key="2">
    <source>
        <dbReference type="ARBA" id="ARBA00004496"/>
    </source>
</evidence>
<dbReference type="Gene3D" id="3.30.160.20">
    <property type="match status" value="1"/>
</dbReference>
<comment type="subcellular location">
    <subcellularLocation>
        <location evidence="2 7">Cytoplasm</location>
    </subcellularLocation>
</comment>
<protein>
    <recommendedName>
        <fullName evidence="7 8">Peptide chain release factor 1</fullName>
        <shortName evidence="7">RF-1</shortName>
    </recommendedName>
</protein>
<evidence type="ECO:0000256" key="10">
    <source>
        <dbReference type="SAM" id="MobiDB-lite"/>
    </source>
</evidence>
<dbReference type="PANTHER" id="PTHR43804:SF7">
    <property type="entry name" value="LD18447P"/>
    <property type="match status" value="1"/>
</dbReference>
<feature type="modified residue" description="N5-methylglutamine" evidence="7">
    <location>
        <position position="229"/>
    </location>
</feature>
<dbReference type="InterPro" id="IPR004373">
    <property type="entry name" value="RF-1"/>
</dbReference>
<dbReference type="AlphaFoldDB" id="A0A2J0L064"/>
<comment type="caution">
    <text evidence="12">The sequence shown here is derived from an EMBL/GenBank/DDBJ whole genome shotgun (WGS) entry which is preliminary data.</text>
</comment>
<keyword evidence="4 7" id="KW-0488">Methylation</keyword>
<evidence type="ECO:0000256" key="4">
    <source>
        <dbReference type="ARBA" id="ARBA00022481"/>
    </source>
</evidence>
<gene>
    <name evidence="7" type="primary">prfA</name>
    <name evidence="12" type="ORF">COS99_02295</name>
</gene>
<comment type="similarity">
    <text evidence="3 7">Belongs to the prokaryotic/mitochondrial release factor family.</text>
</comment>
<feature type="compositionally biased region" description="Basic and acidic residues" evidence="10">
    <location>
        <begin position="276"/>
        <end position="302"/>
    </location>
</feature>
<evidence type="ECO:0000256" key="5">
    <source>
        <dbReference type="ARBA" id="ARBA00022490"/>
    </source>
</evidence>
<dbReference type="SMART" id="SM00937">
    <property type="entry name" value="PCRF"/>
    <property type="match status" value="1"/>
</dbReference>
<organism evidence="12 13">
    <name type="scientific">Candidatus Aquitaenariimonas noxiae</name>
    <dbReference type="NCBI Taxonomy" id="1974741"/>
    <lineage>
        <taxon>Bacteria</taxon>
        <taxon>Pseudomonadati</taxon>
        <taxon>Candidatus Omnitrophota</taxon>
        <taxon>Candidatus Aquitaenariimonas</taxon>
    </lineage>
</organism>
<comment type="PTM">
    <text evidence="7">Methylated by PrmC. Methylation increases the termination efficiency of RF1.</text>
</comment>
<keyword evidence="5 7" id="KW-0963">Cytoplasm</keyword>
<dbReference type="NCBIfam" id="NF001859">
    <property type="entry name" value="PRK00591.1"/>
    <property type="match status" value="1"/>
</dbReference>
<proteinExistence type="inferred from homology"/>
<evidence type="ECO:0000313" key="12">
    <source>
        <dbReference type="EMBL" id="PIU42060.1"/>
    </source>
</evidence>
<evidence type="ECO:0000256" key="8">
    <source>
        <dbReference type="NCBIfam" id="TIGR00019"/>
    </source>
</evidence>
<dbReference type="Gene3D" id="3.30.70.1660">
    <property type="match status" value="1"/>
</dbReference>
<accession>A0A2J0L064</accession>
<dbReference type="GO" id="GO:0005829">
    <property type="term" value="C:cytosol"/>
    <property type="evidence" value="ECO:0007669"/>
    <property type="project" value="UniProtKB-ARBA"/>
</dbReference>
<dbReference type="Proteomes" id="UP000230052">
    <property type="component" value="Unassembled WGS sequence"/>
</dbReference>
<dbReference type="FunFam" id="3.30.70.1660:FF:000002">
    <property type="entry name" value="Peptide chain release factor 1"/>
    <property type="match status" value="1"/>
</dbReference>
<evidence type="ECO:0000256" key="7">
    <source>
        <dbReference type="HAMAP-Rule" id="MF_00093"/>
    </source>
</evidence>
<dbReference type="Pfam" id="PF03462">
    <property type="entry name" value="PCRF"/>
    <property type="match status" value="1"/>
</dbReference>
<reference evidence="12 13" key="1">
    <citation type="submission" date="2017-09" db="EMBL/GenBank/DDBJ databases">
        <title>Depth-based differentiation of microbial function through sediment-hosted aquifers and enrichment of novel symbionts in the deep terrestrial subsurface.</title>
        <authorList>
            <person name="Probst A.J."/>
            <person name="Ladd B."/>
            <person name="Jarett J.K."/>
            <person name="Geller-Mcgrath D.E."/>
            <person name="Sieber C.M."/>
            <person name="Emerson J.B."/>
            <person name="Anantharaman K."/>
            <person name="Thomas B.C."/>
            <person name="Malmstrom R."/>
            <person name="Stieglmeier M."/>
            <person name="Klingl A."/>
            <person name="Woyke T."/>
            <person name="Ryan C.M."/>
            <person name="Banfield J.F."/>
        </authorList>
    </citation>
    <scope>NUCLEOTIDE SEQUENCE [LARGE SCALE GENOMIC DNA]</scope>
    <source>
        <strain evidence="12">CG07_land_8_20_14_0_80_42_15</strain>
    </source>
</reference>
<dbReference type="Gene3D" id="6.10.140.1950">
    <property type="match status" value="1"/>
</dbReference>
<dbReference type="FunFam" id="3.30.160.20:FF:000004">
    <property type="entry name" value="Peptide chain release factor 1"/>
    <property type="match status" value="1"/>
</dbReference>
<evidence type="ECO:0000256" key="3">
    <source>
        <dbReference type="ARBA" id="ARBA00010835"/>
    </source>
</evidence>
<evidence type="ECO:0000259" key="11">
    <source>
        <dbReference type="PROSITE" id="PS00745"/>
    </source>
</evidence>
<feature type="coiled-coil region" evidence="9">
    <location>
        <begin position="37"/>
        <end position="91"/>
    </location>
</feature>
<dbReference type="EMBL" id="PEWV01000022">
    <property type="protein sequence ID" value="PIU42060.1"/>
    <property type="molecule type" value="Genomic_DNA"/>
</dbReference>
<evidence type="ECO:0000313" key="13">
    <source>
        <dbReference type="Proteomes" id="UP000230052"/>
    </source>
</evidence>
<feature type="domain" description="Prokaryotic-type class I peptide chain release factors" evidence="11">
    <location>
        <begin position="222"/>
        <end position="238"/>
    </location>
</feature>
<name>A0A2J0L064_9BACT</name>
<evidence type="ECO:0000256" key="9">
    <source>
        <dbReference type="SAM" id="Coils"/>
    </source>
</evidence>
<evidence type="ECO:0000256" key="1">
    <source>
        <dbReference type="ARBA" id="ARBA00002986"/>
    </source>
</evidence>
<dbReference type="FunFam" id="3.30.70.1660:FF:000004">
    <property type="entry name" value="Peptide chain release factor 1"/>
    <property type="match status" value="1"/>
</dbReference>
<comment type="function">
    <text evidence="1 7">Peptide chain release factor 1 directs the termination of translation in response to the peptide chain termination codons UAG and UAA.</text>
</comment>
<dbReference type="SUPFAM" id="SSF75620">
    <property type="entry name" value="Release factor"/>
    <property type="match status" value="1"/>
</dbReference>
<sequence length="354" mass="39948">MIEKKERFDELHKLISDPKVIANNLQYQKYAKELASLKGVIEKYEAYQKVLKELQEARAIVESKHHDSDMVGLAKEEIKTLEKKKKLFEDDLIATLTDDPDKGKDIIMEIRAGTGGLEASLFAADLFRMYSKYVVKRGWKMEMLSSNITEKGGFKEVIFSVSGQEVYGDMRYESGTHRVQRVPETEASGRIHTSAATVAVFPEAEEVDLEIDPKDIEIDVFRSGGAGGQHVNVTDSAVRITHKPSGLVVSCQDERSQHKNKAKAMRVLRTRLMEKMKEDQASKRSQDRKIQVGSGDRSEKIRTYNFPDGRVTDHRIGLTIHDLENILEGDLDKLVIGLKDADRKLRLAGTKKAS</sequence>